<dbReference type="STRING" id="1852522.SAMN06295960_2948"/>
<dbReference type="EMBL" id="FXAZ01000004">
    <property type="protein sequence ID" value="SMG48496.1"/>
    <property type="molecule type" value="Genomic_DNA"/>
</dbReference>
<feature type="compositionally biased region" description="Basic and acidic residues" evidence="1">
    <location>
        <begin position="65"/>
        <end position="74"/>
    </location>
</feature>
<evidence type="ECO:0000256" key="2">
    <source>
        <dbReference type="SAM" id="Phobius"/>
    </source>
</evidence>
<organism evidence="3 4">
    <name type="scientific">Paenibacillus aquistagni</name>
    <dbReference type="NCBI Taxonomy" id="1852522"/>
    <lineage>
        <taxon>Bacteria</taxon>
        <taxon>Bacillati</taxon>
        <taxon>Bacillota</taxon>
        <taxon>Bacilli</taxon>
        <taxon>Bacillales</taxon>
        <taxon>Paenibacillaceae</taxon>
        <taxon>Paenibacillus</taxon>
    </lineage>
</organism>
<keyword evidence="2" id="KW-0472">Membrane</keyword>
<protein>
    <recommendedName>
        <fullName evidence="5">DUF1700 domain-containing protein</fullName>
    </recommendedName>
</protein>
<keyword evidence="4" id="KW-1185">Reference proteome</keyword>
<feature type="region of interest" description="Disordered" evidence="1">
    <location>
        <begin position="63"/>
        <end position="118"/>
    </location>
</feature>
<reference evidence="3 4" key="1">
    <citation type="submission" date="2017-04" db="EMBL/GenBank/DDBJ databases">
        <authorList>
            <person name="Afonso C.L."/>
            <person name="Miller P.J."/>
            <person name="Scott M.A."/>
            <person name="Spackman E."/>
            <person name="Goraichik I."/>
            <person name="Dimitrov K.M."/>
            <person name="Suarez D.L."/>
            <person name="Swayne D.E."/>
        </authorList>
    </citation>
    <scope>NUCLEOTIDE SEQUENCE [LARGE SCALE GENOMIC DNA]</scope>
    <source>
        <strain evidence="3 4">11</strain>
    </source>
</reference>
<feature type="transmembrane region" description="Helical" evidence="2">
    <location>
        <begin position="268"/>
        <end position="287"/>
    </location>
</feature>
<evidence type="ECO:0000313" key="4">
    <source>
        <dbReference type="Proteomes" id="UP000193834"/>
    </source>
</evidence>
<keyword evidence="2" id="KW-0812">Transmembrane</keyword>
<feature type="region of interest" description="Disordered" evidence="1">
    <location>
        <begin position="184"/>
        <end position="207"/>
    </location>
</feature>
<dbReference type="Proteomes" id="UP000193834">
    <property type="component" value="Unassembled WGS sequence"/>
</dbReference>
<accession>A0A1X7L3Q9</accession>
<feature type="transmembrane region" description="Helical" evidence="2">
    <location>
        <begin position="210"/>
        <end position="228"/>
    </location>
</feature>
<gene>
    <name evidence="3" type="ORF">SAMN06295960_2948</name>
</gene>
<name>A0A1X7L3Q9_9BACL</name>
<feature type="transmembrane region" description="Helical" evidence="2">
    <location>
        <begin position="234"/>
        <end position="256"/>
    </location>
</feature>
<dbReference type="Pfam" id="PF22564">
    <property type="entry name" value="HAAS"/>
    <property type="match status" value="1"/>
</dbReference>
<proteinExistence type="predicted"/>
<keyword evidence="2" id="KW-1133">Transmembrane helix</keyword>
<evidence type="ECO:0000256" key="1">
    <source>
        <dbReference type="SAM" id="MobiDB-lite"/>
    </source>
</evidence>
<sequence>MREMHKELFLLKLEAALLPLPEKERMEIVEEYDAHFEFSKQEGRTEEEIAKELGVPEELAADILNDQRERKPETLSEIPVLETEPKADPYPPMMEKPISPAGDDRSALAPRKSAPVPISEYMRVPPMDYRSDKKEESSPPALDAEPNVMGAGMQASELSAQEPMTPPSFYAEQGRDLRMDAPPMHGFEGPHNQNQAPPFAEEPPKKKRSAGGAIGVLLVSIVVIPLLLSFWGVFISLGAAALIMILSPALLIVKLYMGGMFHGIDLSAVLIMFGLGIFLMQLVWPLMKGYSKISGGYMRWVFNIRKERAA</sequence>
<evidence type="ECO:0000313" key="3">
    <source>
        <dbReference type="EMBL" id="SMG48496.1"/>
    </source>
</evidence>
<evidence type="ECO:0008006" key="5">
    <source>
        <dbReference type="Google" id="ProtNLM"/>
    </source>
</evidence>
<dbReference type="AlphaFoldDB" id="A0A1X7L3Q9"/>